<dbReference type="Pfam" id="PF01225">
    <property type="entry name" value="Mur_ligase"/>
    <property type="match status" value="1"/>
</dbReference>
<dbReference type="InterPro" id="IPR051046">
    <property type="entry name" value="MurCDEF_CellWall_CoF430Synth"/>
</dbReference>
<dbReference type="GO" id="GO:0009252">
    <property type="term" value="P:peptidoglycan biosynthetic process"/>
    <property type="evidence" value="ECO:0007669"/>
    <property type="project" value="UniProtKB-UniRule"/>
</dbReference>
<evidence type="ECO:0000256" key="3">
    <source>
        <dbReference type="ARBA" id="ARBA00022741"/>
    </source>
</evidence>
<comment type="function">
    <text evidence="9 10">Involved in cell wall formation. Catalyzes the final step in the synthesis of UDP-N-acetylmuramoyl-pentapeptide, the precursor of murein.</text>
</comment>
<evidence type="ECO:0000256" key="2">
    <source>
        <dbReference type="ARBA" id="ARBA00022618"/>
    </source>
</evidence>
<keyword evidence="7 9" id="KW-0131">Cell cycle</keyword>
<dbReference type="Pfam" id="PF08245">
    <property type="entry name" value="Mur_ligase_M"/>
    <property type="match status" value="1"/>
</dbReference>
<sequence length="452" mass="47222">MMRLSEAAAMAGGVLHGADREFSAVGTDSRKTQPGDLFVALQGPRFDGNEYAMAAKTAGAVAAVVSKPVADMPYILVDDARAALGRLAAAWRRRLALKVVGVTGSNGKTTVKEMIAAILGGAGSTWATQGNLNNDIGVPLTLLSLRSEHRYAVVEMGANHPGEIAYVAGLAQPDVAVLNNAGAAHLEGFGSLEGVARAKGEIVTSLASQGIAVLNADDVYWPLWRDLAGGRQVIAFGSAADAQVRLLPATFSGGFYDGAYASGFVLQWDGHDWPMQLALPGLHNAYNAAAAAAAALAVGLDMRQVQAGLRNMRPVSGRMQPLRCREALVLNDTYNANPASFAAGLEVLAAAPGERWVVLGGFGELGESGAQLHADLGRQAKGHGVTRLFATGPLADRAVETFGAGAVYFDKQEDLIRVVQESLHKDVVMLVKGSRSQRMERVVEALCGAKAA</sequence>
<keyword evidence="4 9" id="KW-0067">ATP-binding</keyword>
<dbReference type="HAMAP" id="MF_02019">
    <property type="entry name" value="MurF"/>
    <property type="match status" value="1"/>
</dbReference>
<keyword evidence="3 9" id="KW-0547">Nucleotide-binding</keyword>
<gene>
    <name evidence="9 14" type="primary">murF</name>
    <name evidence="14" type="ORF">MoryE10_28510</name>
</gene>
<evidence type="ECO:0000256" key="5">
    <source>
        <dbReference type="ARBA" id="ARBA00022960"/>
    </source>
</evidence>
<dbReference type="EC" id="6.3.2.10" evidence="9 10"/>
<comment type="catalytic activity">
    <reaction evidence="9 10">
        <text>D-alanyl-D-alanine + UDP-N-acetyl-alpha-D-muramoyl-L-alanyl-gamma-D-glutamyl-meso-2,6-diaminopimelate + ATP = UDP-N-acetyl-alpha-D-muramoyl-L-alanyl-gamma-D-glutamyl-meso-2,6-diaminopimeloyl-D-alanyl-D-alanine + ADP + phosphate + H(+)</text>
        <dbReference type="Rhea" id="RHEA:28374"/>
        <dbReference type="ChEBI" id="CHEBI:15378"/>
        <dbReference type="ChEBI" id="CHEBI:30616"/>
        <dbReference type="ChEBI" id="CHEBI:43474"/>
        <dbReference type="ChEBI" id="CHEBI:57822"/>
        <dbReference type="ChEBI" id="CHEBI:61386"/>
        <dbReference type="ChEBI" id="CHEBI:83905"/>
        <dbReference type="ChEBI" id="CHEBI:456216"/>
        <dbReference type="EC" id="6.3.2.10"/>
    </reaction>
</comment>
<dbReference type="RefSeq" id="WP_246598874.1">
    <property type="nucleotide sequence ID" value="NZ_AP019782.1"/>
</dbReference>
<dbReference type="PANTHER" id="PTHR43024">
    <property type="entry name" value="UDP-N-ACETYLMURAMOYL-TRIPEPTIDE--D-ALANYL-D-ALANINE LIGASE"/>
    <property type="match status" value="1"/>
</dbReference>
<comment type="subcellular location">
    <subcellularLocation>
        <location evidence="9 10">Cytoplasm</location>
    </subcellularLocation>
</comment>
<dbReference type="Proteomes" id="UP000824988">
    <property type="component" value="Chromosome"/>
</dbReference>
<keyword evidence="5 9" id="KW-0133">Cell shape</keyword>
<feature type="domain" description="Mur ligase N-terminal catalytic" evidence="11">
    <location>
        <begin position="22"/>
        <end position="91"/>
    </location>
</feature>
<evidence type="ECO:0000259" key="12">
    <source>
        <dbReference type="Pfam" id="PF02875"/>
    </source>
</evidence>
<keyword evidence="6 9" id="KW-0573">Peptidoglycan synthesis</keyword>
<dbReference type="InterPro" id="IPR013221">
    <property type="entry name" value="Mur_ligase_cen"/>
</dbReference>
<dbReference type="NCBIfam" id="TIGR01143">
    <property type="entry name" value="murF"/>
    <property type="match status" value="1"/>
</dbReference>
<evidence type="ECO:0000259" key="13">
    <source>
        <dbReference type="Pfam" id="PF08245"/>
    </source>
</evidence>
<evidence type="ECO:0000256" key="4">
    <source>
        <dbReference type="ARBA" id="ARBA00022840"/>
    </source>
</evidence>
<proteinExistence type="inferred from homology"/>
<keyword evidence="9" id="KW-0963">Cytoplasm</keyword>
<dbReference type="EMBL" id="AP019782">
    <property type="protein sequence ID" value="BBL72245.1"/>
    <property type="molecule type" value="Genomic_DNA"/>
</dbReference>
<dbReference type="GO" id="GO:0008360">
    <property type="term" value="P:regulation of cell shape"/>
    <property type="evidence" value="ECO:0007669"/>
    <property type="project" value="UniProtKB-KW"/>
</dbReference>
<dbReference type="PANTHER" id="PTHR43024:SF1">
    <property type="entry name" value="UDP-N-ACETYLMURAMOYL-TRIPEPTIDE--D-ALANYL-D-ALANINE LIGASE"/>
    <property type="match status" value="1"/>
</dbReference>
<feature type="domain" description="Mur ligase C-terminal" evidence="12">
    <location>
        <begin position="317"/>
        <end position="435"/>
    </location>
</feature>
<evidence type="ECO:0000256" key="8">
    <source>
        <dbReference type="ARBA" id="ARBA00023316"/>
    </source>
</evidence>
<name>A0A8D4VQK4_9GAMM</name>
<dbReference type="InterPro" id="IPR005863">
    <property type="entry name" value="UDP-N-AcMur_synth"/>
</dbReference>
<dbReference type="InterPro" id="IPR000713">
    <property type="entry name" value="Mur_ligase_N"/>
</dbReference>
<dbReference type="AlphaFoldDB" id="A0A8D4VQK4"/>
<dbReference type="KEGG" id="moz:MoryE10_28510"/>
<dbReference type="GO" id="GO:0005737">
    <property type="term" value="C:cytoplasm"/>
    <property type="evidence" value="ECO:0007669"/>
    <property type="project" value="UniProtKB-SubCell"/>
</dbReference>
<dbReference type="Pfam" id="PF02875">
    <property type="entry name" value="Mur_ligase_C"/>
    <property type="match status" value="1"/>
</dbReference>
<feature type="binding site" evidence="9">
    <location>
        <begin position="104"/>
        <end position="110"/>
    </location>
    <ligand>
        <name>ATP</name>
        <dbReference type="ChEBI" id="CHEBI:30616"/>
    </ligand>
</feature>
<dbReference type="UniPathway" id="UPA00219"/>
<dbReference type="GO" id="GO:0047480">
    <property type="term" value="F:UDP-N-acetylmuramoyl-tripeptide-D-alanyl-D-alanine ligase activity"/>
    <property type="evidence" value="ECO:0007669"/>
    <property type="project" value="UniProtKB-UniRule"/>
</dbReference>
<feature type="domain" description="Mur ligase central" evidence="13">
    <location>
        <begin position="102"/>
        <end position="295"/>
    </location>
</feature>
<comment type="similarity">
    <text evidence="9">Belongs to the MurCDEF family. MurF subfamily.</text>
</comment>
<evidence type="ECO:0000256" key="1">
    <source>
        <dbReference type="ARBA" id="ARBA00022598"/>
    </source>
</evidence>
<evidence type="ECO:0000256" key="6">
    <source>
        <dbReference type="ARBA" id="ARBA00022984"/>
    </source>
</evidence>
<keyword evidence="2 9" id="KW-0132">Cell division</keyword>
<evidence type="ECO:0000256" key="10">
    <source>
        <dbReference type="RuleBase" id="RU004136"/>
    </source>
</evidence>
<keyword evidence="15" id="KW-1185">Reference proteome</keyword>
<evidence type="ECO:0000259" key="11">
    <source>
        <dbReference type="Pfam" id="PF01225"/>
    </source>
</evidence>
<evidence type="ECO:0000313" key="15">
    <source>
        <dbReference type="Proteomes" id="UP000824988"/>
    </source>
</evidence>
<keyword evidence="8 9" id="KW-0961">Cell wall biogenesis/degradation</keyword>
<reference evidence="14" key="1">
    <citation type="submission" date="2019-06" db="EMBL/GenBank/DDBJ databases">
        <title>Complete genome sequence of Methylogaea oryzae strain JCM16910.</title>
        <authorList>
            <person name="Asakawa S."/>
        </authorList>
    </citation>
    <scope>NUCLEOTIDE SEQUENCE</scope>
    <source>
        <strain evidence="14">E10</strain>
    </source>
</reference>
<keyword evidence="1 9" id="KW-0436">Ligase</keyword>
<dbReference type="GO" id="GO:0071555">
    <property type="term" value="P:cell wall organization"/>
    <property type="evidence" value="ECO:0007669"/>
    <property type="project" value="UniProtKB-KW"/>
</dbReference>
<comment type="pathway">
    <text evidence="9 10">Cell wall biogenesis; peptidoglycan biosynthesis.</text>
</comment>
<dbReference type="GO" id="GO:0051301">
    <property type="term" value="P:cell division"/>
    <property type="evidence" value="ECO:0007669"/>
    <property type="project" value="UniProtKB-KW"/>
</dbReference>
<dbReference type="GO" id="GO:0005524">
    <property type="term" value="F:ATP binding"/>
    <property type="evidence" value="ECO:0007669"/>
    <property type="project" value="UniProtKB-UniRule"/>
</dbReference>
<accession>A0A8D4VQK4</accession>
<evidence type="ECO:0000313" key="14">
    <source>
        <dbReference type="EMBL" id="BBL72245.1"/>
    </source>
</evidence>
<dbReference type="InterPro" id="IPR004101">
    <property type="entry name" value="Mur_ligase_C"/>
</dbReference>
<organism evidence="14 15">
    <name type="scientific">Methylogaea oryzae</name>
    <dbReference type="NCBI Taxonomy" id="1295382"/>
    <lineage>
        <taxon>Bacteria</taxon>
        <taxon>Pseudomonadati</taxon>
        <taxon>Pseudomonadota</taxon>
        <taxon>Gammaproteobacteria</taxon>
        <taxon>Methylococcales</taxon>
        <taxon>Methylococcaceae</taxon>
        <taxon>Methylogaea</taxon>
    </lineage>
</organism>
<evidence type="ECO:0000256" key="9">
    <source>
        <dbReference type="HAMAP-Rule" id="MF_02019"/>
    </source>
</evidence>
<protein>
    <recommendedName>
        <fullName evidence="9 10">UDP-N-acetylmuramoyl-tripeptide--D-alanyl-D-alanine ligase</fullName>
        <ecNumber evidence="9 10">6.3.2.10</ecNumber>
    </recommendedName>
    <alternativeName>
        <fullName evidence="9">D-alanyl-D-alanine-adding enzyme</fullName>
    </alternativeName>
</protein>
<evidence type="ECO:0000256" key="7">
    <source>
        <dbReference type="ARBA" id="ARBA00023306"/>
    </source>
</evidence>